<organism evidence="1 2">
    <name type="scientific">Bacteriophage sp</name>
    <dbReference type="NCBI Taxonomy" id="38018"/>
    <lineage>
        <taxon>Viruses</taxon>
    </lineage>
</organism>
<protein>
    <submittedName>
        <fullName evidence="1">Uncharacterized protein</fullName>
    </submittedName>
</protein>
<dbReference type="Proteomes" id="UP001160508">
    <property type="component" value="Segment"/>
</dbReference>
<evidence type="ECO:0000313" key="2">
    <source>
        <dbReference type="Proteomes" id="UP001160508"/>
    </source>
</evidence>
<dbReference type="EMBL" id="OP031061">
    <property type="protein sequence ID" value="UVN06044.1"/>
    <property type="molecule type" value="Genomic_DNA"/>
</dbReference>
<name>A0ABY5T2J4_9VIRU</name>
<evidence type="ECO:0000313" key="1">
    <source>
        <dbReference type="EMBL" id="UVN06044.1"/>
    </source>
</evidence>
<proteinExistence type="predicted"/>
<accession>A0ABY5T2J4</accession>
<sequence length="77" mass="8994">MKQQRKVIHIELNEPKDGKRHFYFGSVTAIYDTLTKDDIGISKESLWNTLKDGEYKNRKATIRKGVILSKQTDRGRK</sequence>
<keyword evidence="2" id="KW-1185">Reference proteome</keyword>
<reference evidence="1" key="1">
    <citation type="submission" date="2022-07" db="EMBL/GenBank/DDBJ databases">
        <authorList>
            <person name="Nishijima S."/>
        </authorList>
    </citation>
    <scope>NUCLEOTIDE SEQUENCE</scope>
    <source>
        <strain evidence="1">1827_77749</strain>
    </source>
</reference>